<sequence length="102" mass="11698">MNWTLPTWVVIYHPLLVPSLKTQGNGLWLARIIRPTTAFMSEANSEPHLLSKETNLLGPAFVAIRRKFLDCRACCERVNRGQMTRETPDLHPSPLNLLKYQI</sequence>
<protein>
    <submittedName>
        <fullName evidence="1">Uncharacterized protein</fullName>
    </submittedName>
</protein>
<accession>A0A4Y2GQY8</accession>
<comment type="caution">
    <text evidence="1">The sequence shown here is derived from an EMBL/GenBank/DDBJ whole genome shotgun (WGS) entry which is preliminary data.</text>
</comment>
<evidence type="ECO:0000313" key="2">
    <source>
        <dbReference type="Proteomes" id="UP000499080"/>
    </source>
</evidence>
<evidence type="ECO:0000313" key="1">
    <source>
        <dbReference type="EMBL" id="GBM55567.1"/>
    </source>
</evidence>
<dbReference type="EMBL" id="BGPR01001507">
    <property type="protein sequence ID" value="GBM55567.1"/>
    <property type="molecule type" value="Genomic_DNA"/>
</dbReference>
<keyword evidence="2" id="KW-1185">Reference proteome</keyword>
<dbReference type="Proteomes" id="UP000499080">
    <property type="component" value="Unassembled WGS sequence"/>
</dbReference>
<organism evidence="1 2">
    <name type="scientific">Araneus ventricosus</name>
    <name type="common">Orbweaver spider</name>
    <name type="synonym">Epeira ventricosa</name>
    <dbReference type="NCBI Taxonomy" id="182803"/>
    <lineage>
        <taxon>Eukaryota</taxon>
        <taxon>Metazoa</taxon>
        <taxon>Ecdysozoa</taxon>
        <taxon>Arthropoda</taxon>
        <taxon>Chelicerata</taxon>
        <taxon>Arachnida</taxon>
        <taxon>Araneae</taxon>
        <taxon>Araneomorphae</taxon>
        <taxon>Entelegynae</taxon>
        <taxon>Araneoidea</taxon>
        <taxon>Araneidae</taxon>
        <taxon>Araneus</taxon>
    </lineage>
</organism>
<proteinExistence type="predicted"/>
<reference evidence="1 2" key="1">
    <citation type="journal article" date="2019" name="Sci. Rep.">
        <title>Orb-weaving spider Araneus ventricosus genome elucidates the spidroin gene catalogue.</title>
        <authorList>
            <person name="Kono N."/>
            <person name="Nakamura H."/>
            <person name="Ohtoshi R."/>
            <person name="Moran D.A.P."/>
            <person name="Shinohara A."/>
            <person name="Yoshida Y."/>
            <person name="Fujiwara M."/>
            <person name="Mori M."/>
            <person name="Tomita M."/>
            <person name="Arakawa K."/>
        </authorList>
    </citation>
    <scope>NUCLEOTIDE SEQUENCE [LARGE SCALE GENOMIC DNA]</scope>
</reference>
<gene>
    <name evidence="1" type="ORF">AVEN_74526_1</name>
</gene>
<dbReference type="AlphaFoldDB" id="A0A4Y2GQY8"/>
<name>A0A4Y2GQY8_ARAVE</name>